<evidence type="ECO:0000259" key="7">
    <source>
        <dbReference type="PROSITE" id="PS50110"/>
    </source>
</evidence>
<proteinExistence type="predicted"/>
<dbReference type="InterPro" id="IPR000792">
    <property type="entry name" value="Tscrpt_reg_LuxR_C"/>
</dbReference>
<dbReference type="Gene3D" id="3.40.50.2300">
    <property type="match status" value="1"/>
</dbReference>
<dbReference type="CDD" id="cd06170">
    <property type="entry name" value="LuxR_C_like"/>
    <property type="match status" value="1"/>
</dbReference>
<feature type="domain" description="Response regulatory" evidence="7">
    <location>
        <begin position="10"/>
        <end position="126"/>
    </location>
</feature>
<evidence type="ECO:0000313" key="9">
    <source>
        <dbReference type="Proteomes" id="UP001221189"/>
    </source>
</evidence>
<dbReference type="SUPFAM" id="SSF52172">
    <property type="entry name" value="CheY-like"/>
    <property type="match status" value="1"/>
</dbReference>
<dbReference type="Pfam" id="PF00196">
    <property type="entry name" value="GerE"/>
    <property type="match status" value="1"/>
</dbReference>
<name>A0ABT5KLR1_9BURK</name>
<evidence type="ECO:0000313" key="8">
    <source>
        <dbReference type="EMBL" id="MDC8774454.1"/>
    </source>
</evidence>
<dbReference type="SMART" id="SM00421">
    <property type="entry name" value="HTH_LUXR"/>
    <property type="match status" value="1"/>
</dbReference>
<evidence type="ECO:0000256" key="1">
    <source>
        <dbReference type="ARBA" id="ARBA00022553"/>
    </source>
</evidence>
<dbReference type="PROSITE" id="PS50110">
    <property type="entry name" value="RESPONSE_REGULATORY"/>
    <property type="match status" value="1"/>
</dbReference>
<dbReference type="SUPFAM" id="SSF46894">
    <property type="entry name" value="C-terminal effector domain of the bipartite response regulators"/>
    <property type="match status" value="1"/>
</dbReference>
<feature type="modified residue" description="4-aspartylphosphate" evidence="5">
    <location>
        <position position="61"/>
    </location>
</feature>
<evidence type="ECO:0000256" key="5">
    <source>
        <dbReference type="PROSITE-ProRule" id="PRU00169"/>
    </source>
</evidence>
<dbReference type="PRINTS" id="PR00038">
    <property type="entry name" value="HTHLUXR"/>
</dbReference>
<gene>
    <name evidence="8" type="ORF">PRZ03_23060</name>
</gene>
<keyword evidence="9" id="KW-1185">Reference proteome</keyword>
<dbReference type="InterPro" id="IPR001789">
    <property type="entry name" value="Sig_transdc_resp-reg_receiver"/>
</dbReference>
<dbReference type="Pfam" id="PF00072">
    <property type="entry name" value="Response_reg"/>
    <property type="match status" value="1"/>
</dbReference>
<evidence type="ECO:0000259" key="6">
    <source>
        <dbReference type="PROSITE" id="PS50043"/>
    </source>
</evidence>
<keyword evidence="3" id="KW-0238">DNA-binding</keyword>
<evidence type="ECO:0000256" key="3">
    <source>
        <dbReference type="ARBA" id="ARBA00023125"/>
    </source>
</evidence>
<sequence>MSAPTLTATRILLVDDHTIVREGVRRILESQEPTWLIDETSNGSDALNFLSQHDVNLIIADISMPAMSGVEMIQKARLLQPKVRILVLSMHAEDQYAMRAFKAGANGYLTKESATKELMTAVRKLLSGGVHVSAHLAERVVRQLNGGVGVPSHASLSDRELDVLRRLVDGQRLIDIAEQLNLSIKTVSTHKARIQEKLDLPNLAALVRYGLENQLDRQARAATQGMPG</sequence>
<dbReference type="InterPro" id="IPR016032">
    <property type="entry name" value="Sig_transdc_resp-reg_C-effctor"/>
</dbReference>
<feature type="domain" description="HTH luxR-type" evidence="6">
    <location>
        <begin position="149"/>
        <end position="214"/>
    </location>
</feature>
<dbReference type="InterPro" id="IPR039420">
    <property type="entry name" value="WalR-like"/>
</dbReference>
<dbReference type="CDD" id="cd17535">
    <property type="entry name" value="REC_NarL-like"/>
    <property type="match status" value="1"/>
</dbReference>
<accession>A0ABT5KLR1</accession>
<evidence type="ECO:0000256" key="4">
    <source>
        <dbReference type="ARBA" id="ARBA00023163"/>
    </source>
</evidence>
<dbReference type="Proteomes" id="UP001221189">
    <property type="component" value="Unassembled WGS sequence"/>
</dbReference>
<dbReference type="InterPro" id="IPR058245">
    <property type="entry name" value="NreC/VraR/RcsB-like_REC"/>
</dbReference>
<comment type="caution">
    <text evidence="8">The sequence shown here is derived from an EMBL/GenBank/DDBJ whole genome shotgun (WGS) entry which is preliminary data.</text>
</comment>
<dbReference type="InterPro" id="IPR011006">
    <property type="entry name" value="CheY-like_superfamily"/>
</dbReference>
<keyword evidence="4" id="KW-0804">Transcription</keyword>
<dbReference type="SMART" id="SM00448">
    <property type="entry name" value="REC"/>
    <property type="match status" value="1"/>
</dbReference>
<keyword evidence="1 5" id="KW-0597">Phosphoprotein</keyword>
<reference evidence="8 9" key="1">
    <citation type="submission" date="2022-10" db="EMBL/GenBank/DDBJ databases">
        <title>Paucibacter sp. hw1 Genome sequencing.</title>
        <authorList>
            <person name="Park S."/>
        </authorList>
    </citation>
    <scope>NUCLEOTIDE SEQUENCE [LARGE SCALE GENOMIC DNA]</scope>
    <source>
        <strain evidence="9">hw1</strain>
    </source>
</reference>
<dbReference type="RefSeq" id="WP_273602454.1">
    <property type="nucleotide sequence ID" value="NZ_JAQQXT010000022.1"/>
</dbReference>
<dbReference type="EMBL" id="JAQQXT010000022">
    <property type="protein sequence ID" value="MDC8774454.1"/>
    <property type="molecule type" value="Genomic_DNA"/>
</dbReference>
<dbReference type="PANTHER" id="PTHR43214">
    <property type="entry name" value="TWO-COMPONENT RESPONSE REGULATOR"/>
    <property type="match status" value="1"/>
</dbReference>
<protein>
    <submittedName>
        <fullName evidence="8">Response regulator transcription factor</fullName>
    </submittedName>
</protein>
<evidence type="ECO:0000256" key="2">
    <source>
        <dbReference type="ARBA" id="ARBA00023015"/>
    </source>
</evidence>
<dbReference type="PANTHER" id="PTHR43214:SF41">
    <property type="entry name" value="NITRATE_NITRITE RESPONSE REGULATOR PROTEIN NARP"/>
    <property type="match status" value="1"/>
</dbReference>
<organism evidence="8 9">
    <name type="scientific">Roseateles albus</name>
    <dbReference type="NCBI Taxonomy" id="2987525"/>
    <lineage>
        <taxon>Bacteria</taxon>
        <taxon>Pseudomonadati</taxon>
        <taxon>Pseudomonadota</taxon>
        <taxon>Betaproteobacteria</taxon>
        <taxon>Burkholderiales</taxon>
        <taxon>Sphaerotilaceae</taxon>
        <taxon>Roseateles</taxon>
    </lineage>
</organism>
<dbReference type="PROSITE" id="PS50043">
    <property type="entry name" value="HTH_LUXR_2"/>
    <property type="match status" value="1"/>
</dbReference>
<keyword evidence="2" id="KW-0805">Transcription regulation</keyword>